<evidence type="ECO:0000256" key="9">
    <source>
        <dbReference type="ARBA" id="ARBA00023285"/>
    </source>
</evidence>
<keyword evidence="9 11" id="KW-0170">Cobalt</keyword>
<dbReference type="InterPro" id="IPR000788">
    <property type="entry name" value="RNR_lg_C"/>
</dbReference>
<dbReference type="Proteomes" id="UP000245125">
    <property type="component" value="Unassembled WGS sequence"/>
</dbReference>
<dbReference type="GO" id="GO:0004748">
    <property type="term" value="F:ribonucleoside-diphosphate reductase activity, thioredoxin disulfide as acceptor"/>
    <property type="evidence" value="ECO:0007669"/>
    <property type="project" value="UniProtKB-EC"/>
</dbReference>
<comment type="function">
    <text evidence="11">Catalyzes the reduction of ribonucleotides to deoxyribonucleotides. May function to provide a pool of deoxyribonucleotide precursors for DNA repair during oxygen limitation and/or for immediate growth after restoration of oxygen.</text>
</comment>
<evidence type="ECO:0000256" key="10">
    <source>
        <dbReference type="ARBA" id="ARBA00047754"/>
    </source>
</evidence>
<evidence type="ECO:0000256" key="2">
    <source>
        <dbReference type="ARBA" id="ARBA00007405"/>
    </source>
</evidence>
<dbReference type="AlphaFoldDB" id="A0A2U3QK77"/>
<evidence type="ECO:0000259" key="13">
    <source>
        <dbReference type="Pfam" id="PF02867"/>
    </source>
</evidence>
<evidence type="ECO:0000256" key="6">
    <source>
        <dbReference type="ARBA" id="ARBA00023002"/>
    </source>
</evidence>
<dbReference type="InterPro" id="IPR008926">
    <property type="entry name" value="RNR_R1-su_N"/>
</dbReference>
<evidence type="ECO:0000256" key="3">
    <source>
        <dbReference type="ARBA" id="ARBA00022628"/>
    </source>
</evidence>
<keyword evidence="15" id="KW-1185">Reference proteome</keyword>
<evidence type="ECO:0000256" key="4">
    <source>
        <dbReference type="ARBA" id="ARBA00022634"/>
    </source>
</evidence>
<feature type="domain" description="Ribonucleotide reductase large subunit N-terminal" evidence="12">
    <location>
        <begin position="4"/>
        <end position="80"/>
    </location>
</feature>
<evidence type="ECO:0000313" key="15">
    <source>
        <dbReference type="Proteomes" id="UP000245125"/>
    </source>
</evidence>
<comment type="catalytic activity">
    <reaction evidence="10 11">
        <text>a 2'-deoxyribonucleoside 5'-diphosphate + [thioredoxin]-disulfide + H2O = a ribonucleoside 5'-diphosphate + [thioredoxin]-dithiol</text>
        <dbReference type="Rhea" id="RHEA:23252"/>
        <dbReference type="Rhea" id="RHEA-COMP:10698"/>
        <dbReference type="Rhea" id="RHEA-COMP:10700"/>
        <dbReference type="ChEBI" id="CHEBI:15377"/>
        <dbReference type="ChEBI" id="CHEBI:29950"/>
        <dbReference type="ChEBI" id="CHEBI:50058"/>
        <dbReference type="ChEBI" id="CHEBI:57930"/>
        <dbReference type="ChEBI" id="CHEBI:73316"/>
        <dbReference type="EC" id="1.17.4.1"/>
    </reaction>
</comment>
<comment type="cofactor">
    <cofactor evidence="1 11">
        <name>adenosylcob(III)alamin</name>
        <dbReference type="ChEBI" id="CHEBI:18408"/>
    </cofactor>
</comment>
<evidence type="ECO:0000259" key="12">
    <source>
        <dbReference type="Pfam" id="PF00317"/>
    </source>
</evidence>
<proteinExistence type="inferred from homology"/>
<dbReference type="GO" id="GO:0031419">
    <property type="term" value="F:cobalamin binding"/>
    <property type="evidence" value="ECO:0007669"/>
    <property type="project" value="UniProtKB-KW"/>
</dbReference>
<dbReference type="InterPro" id="IPR013509">
    <property type="entry name" value="RNR_lsu_N"/>
</dbReference>
<keyword evidence="4 11" id="KW-0237">DNA synthesis</keyword>
<dbReference type="GO" id="GO:0009263">
    <property type="term" value="P:deoxyribonucleotide biosynthetic process"/>
    <property type="evidence" value="ECO:0007669"/>
    <property type="project" value="UniProtKB-KW"/>
</dbReference>
<dbReference type="SUPFAM" id="SSF51998">
    <property type="entry name" value="PFL-like glycyl radical enzymes"/>
    <property type="match status" value="1"/>
</dbReference>
<evidence type="ECO:0000256" key="1">
    <source>
        <dbReference type="ARBA" id="ARBA00001922"/>
    </source>
</evidence>
<dbReference type="PANTHER" id="PTHR43371:SF1">
    <property type="entry name" value="RIBONUCLEOSIDE-DIPHOSPHATE REDUCTASE"/>
    <property type="match status" value="1"/>
</dbReference>
<dbReference type="PRINTS" id="PR01183">
    <property type="entry name" value="RIBORDTASEM1"/>
</dbReference>
<evidence type="ECO:0000256" key="7">
    <source>
        <dbReference type="ARBA" id="ARBA00023116"/>
    </source>
</evidence>
<dbReference type="GO" id="GO:0005524">
    <property type="term" value="F:ATP binding"/>
    <property type="evidence" value="ECO:0007669"/>
    <property type="project" value="InterPro"/>
</dbReference>
<dbReference type="PANTHER" id="PTHR43371">
    <property type="entry name" value="VITAMIN B12-DEPENDENT RIBONUCLEOTIDE REDUCTASE"/>
    <property type="match status" value="1"/>
</dbReference>
<feature type="domain" description="Ribonucleotide reductase large subunit C-terminal" evidence="13">
    <location>
        <begin position="410"/>
        <end position="554"/>
    </location>
</feature>
<keyword evidence="3 11" id="KW-0846">Cobalamin</keyword>
<evidence type="ECO:0000313" key="14">
    <source>
        <dbReference type="EMBL" id="SPQ01799.1"/>
    </source>
</evidence>
<feature type="domain" description="Ribonucleotide reductase large subunit C-terminal" evidence="13">
    <location>
        <begin position="86"/>
        <end position="403"/>
    </location>
</feature>
<dbReference type="GO" id="GO:0071897">
    <property type="term" value="P:DNA biosynthetic process"/>
    <property type="evidence" value="ECO:0007669"/>
    <property type="project" value="UniProtKB-KW"/>
</dbReference>
<dbReference type="CDD" id="cd02888">
    <property type="entry name" value="RNR_II_dimer"/>
    <property type="match status" value="1"/>
</dbReference>
<dbReference type="EC" id="1.17.4.1" evidence="11"/>
<dbReference type="UniPathway" id="UPA00326"/>
<keyword evidence="7" id="KW-0215">Deoxyribonucleotide synthesis</keyword>
<reference evidence="15" key="1">
    <citation type="submission" date="2018-03" db="EMBL/GenBank/DDBJ databases">
        <authorList>
            <person name="Zecchin S."/>
        </authorList>
    </citation>
    <scope>NUCLEOTIDE SEQUENCE [LARGE SCALE GENOMIC DNA]</scope>
</reference>
<organism evidence="14 15">
    <name type="scientific">Candidatus Sulfobium mesophilum</name>
    <dbReference type="NCBI Taxonomy" id="2016548"/>
    <lineage>
        <taxon>Bacteria</taxon>
        <taxon>Pseudomonadati</taxon>
        <taxon>Nitrospirota</taxon>
        <taxon>Nitrospiria</taxon>
        <taxon>Nitrospirales</taxon>
        <taxon>Nitrospiraceae</taxon>
        <taxon>Candidatus Sulfobium</taxon>
    </lineage>
</organism>
<dbReference type="Pfam" id="PF02867">
    <property type="entry name" value="Ribonuc_red_lgC"/>
    <property type="match status" value="2"/>
</dbReference>
<evidence type="ECO:0000256" key="5">
    <source>
        <dbReference type="ARBA" id="ARBA00022741"/>
    </source>
</evidence>
<evidence type="ECO:0000256" key="8">
    <source>
        <dbReference type="ARBA" id="ARBA00023157"/>
    </source>
</evidence>
<evidence type="ECO:0000256" key="11">
    <source>
        <dbReference type="RuleBase" id="RU364064"/>
    </source>
</evidence>
<dbReference type="NCBIfam" id="TIGR02504">
    <property type="entry name" value="NrdJ_Z"/>
    <property type="match status" value="1"/>
</dbReference>
<keyword evidence="8" id="KW-1015">Disulfide bond</keyword>
<accession>A0A2U3QK77</accession>
<dbReference type="Pfam" id="PF00317">
    <property type="entry name" value="Ribonuc_red_lgN"/>
    <property type="match status" value="1"/>
</dbReference>
<name>A0A2U3QK77_9BACT</name>
<gene>
    <name evidence="14" type="primary">nrdZ</name>
    <name evidence="14" type="ORF">NBG4_710006</name>
</gene>
<sequence length="572" mass="64001">MRVELSENAKLVLKNRYLLKDEKGEATETPEEMFYRVARSVAAAEKNYSEDEGYWTERFFNLMKELKFLPNSPAMMNAGKYLGQLAACFVLPVEDSMDSIFSSLKNAAMILQSGGGTGFSFSHLRPKADVVRSTGGIASGPVSFMRVFDTATEVIKQGGARRGANMGILNIHHPDILDFIRIKRRADELQNFNISVAVTDAFMDALRRDGDYELLNPRTKAVYRRIRAKDVFDEIVESAWETGDPGVVFIDEINRANPTPHLGRLESTNPCGEQPLLANEACVLGSINLDKYLTNKSGRAAINYEALSEDIAAAVRFLDDTIDINKYPLQVIKEMHTGNRKIGLGIMGWADMLTALGIPYDSPKAFNLADNFMEFFRDRARKSSADLASKRGVFPNFKGSIYDAAGRPAVRNATTTTIAPTGTLSIIADCSSGIEPLFALSYKRLIMDTELIEVNRRFFEAAKEGGFYSDRLKEKIIHQGTLRGVREVPAKIRRLYKTAHEINYADHIEMQARFQRYTDNAVSKTINMPRSAKKEDVARAYLLAYEKGCKGITIFRYGSQKRGTLVRFPDAD</sequence>
<dbReference type="SUPFAM" id="SSF48168">
    <property type="entry name" value="R1 subunit of ribonucleotide reductase, N-terminal domain"/>
    <property type="match status" value="1"/>
</dbReference>
<dbReference type="InterPro" id="IPR050862">
    <property type="entry name" value="RdRp_reductase_class-2"/>
</dbReference>
<dbReference type="EMBL" id="OUUY01000121">
    <property type="protein sequence ID" value="SPQ01799.1"/>
    <property type="molecule type" value="Genomic_DNA"/>
</dbReference>
<protein>
    <recommendedName>
        <fullName evidence="11">Vitamin B12-dependent ribonucleotide reductase</fullName>
        <ecNumber evidence="11">1.17.4.1</ecNumber>
    </recommendedName>
</protein>
<keyword evidence="5 11" id="KW-0547">Nucleotide-binding</keyword>
<dbReference type="Gene3D" id="3.20.70.20">
    <property type="match status" value="1"/>
</dbReference>
<comment type="similarity">
    <text evidence="2 11">Belongs to the ribonucleoside diphosphate reductase class-2 family.</text>
</comment>
<dbReference type="InterPro" id="IPR013344">
    <property type="entry name" value="RNR_NrdJ/NrdZ"/>
</dbReference>
<keyword evidence="6 11" id="KW-0560">Oxidoreductase</keyword>